<evidence type="ECO:0000256" key="8">
    <source>
        <dbReference type="ARBA" id="ARBA00022679"/>
    </source>
</evidence>
<dbReference type="PANTHER" id="PTHR21087:SF16">
    <property type="entry name" value="SHIKIMATE KINASE 1, CHLOROPLASTIC"/>
    <property type="match status" value="1"/>
</dbReference>
<dbReference type="GO" id="GO:0005524">
    <property type="term" value="F:ATP binding"/>
    <property type="evidence" value="ECO:0007669"/>
    <property type="project" value="UniProtKB-KW"/>
</dbReference>
<dbReference type="HAMAP" id="MF_00109">
    <property type="entry name" value="Shikimate_kinase"/>
    <property type="match status" value="1"/>
</dbReference>
<dbReference type="InterPro" id="IPR000623">
    <property type="entry name" value="Shikimate_kinase/TSH1"/>
</dbReference>
<dbReference type="Proteomes" id="UP000886520">
    <property type="component" value="Chromosome 6"/>
</dbReference>
<keyword evidence="12" id="KW-0057">Aromatic amino acid biosynthesis</keyword>
<dbReference type="PANTHER" id="PTHR21087">
    <property type="entry name" value="SHIKIMATE KINASE"/>
    <property type="match status" value="1"/>
</dbReference>
<dbReference type="OrthoDB" id="197068at2759"/>
<dbReference type="GO" id="GO:0009073">
    <property type="term" value="P:aromatic amino acid family biosynthetic process"/>
    <property type="evidence" value="ECO:0007669"/>
    <property type="project" value="UniProtKB-KW"/>
</dbReference>
<gene>
    <name evidence="14" type="ORF">GOP47_0006118</name>
</gene>
<keyword evidence="7" id="KW-0028">Amino-acid biosynthesis</keyword>
<dbReference type="InterPro" id="IPR023000">
    <property type="entry name" value="Shikimate_kinase_CS"/>
</dbReference>
<organism evidence="14 15">
    <name type="scientific">Adiantum capillus-veneris</name>
    <name type="common">Maidenhair fern</name>
    <dbReference type="NCBI Taxonomy" id="13818"/>
    <lineage>
        <taxon>Eukaryota</taxon>
        <taxon>Viridiplantae</taxon>
        <taxon>Streptophyta</taxon>
        <taxon>Embryophyta</taxon>
        <taxon>Tracheophyta</taxon>
        <taxon>Polypodiopsida</taxon>
        <taxon>Polypodiidae</taxon>
        <taxon>Polypodiales</taxon>
        <taxon>Pteridineae</taxon>
        <taxon>Pteridaceae</taxon>
        <taxon>Vittarioideae</taxon>
        <taxon>Adiantum</taxon>
    </lineage>
</organism>
<proteinExistence type="inferred from homology"/>
<dbReference type="InterPro" id="IPR031322">
    <property type="entry name" value="Shikimate/glucono_kinase"/>
</dbReference>
<comment type="pathway">
    <text evidence="3">Metabolic intermediate biosynthesis; chorismate biosynthesis; chorismate from D-erythrose 4-phosphate and phosphoenolpyruvate: step 5/7.</text>
</comment>
<dbReference type="FunFam" id="3.40.50.300:FF:001033">
    <property type="entry name" value="Shikimate kinase 2, chloroplastic"/>
    <property type="match status" value="1"/>
</dbReference>
<comment type="caution">
    <text evidence="14">The sequence shown here is derived from an EMBL/GenBank/DDBJ whole genome shotgun (WGS) entry which is preliminary data.</text>
</comment>
<accession>A0A9D4V3T0</accession>
<evidence type="ECO:0000256" key="9">
    <source>
        <dbReference type="ARBA" id="ARBA00022741"/>
    </source>
</evidence>
<dbReference type="GO" id="GO:0005829">
    <property type="term" value="C:cytosol"/>
    <property type="evidence" value="ECO:0007669"/>
    <property type="project" value="TreeGrafter"/>
</dbReference>
<dbReference type="Gene3D" id="3.40.50.300">
    <property type="entry name" value="P-loop containing nucleotide triphosphate hydrolases"/>
    <property type="match status" value="1"/>
</dbReference>
<protein>
    <recommendedName>
        <fullName evidence="5">shikimate kinase</fullName>
        <ecNumber evidence="5">2.7.1.71</ecNumber>
    </recommendedName>
</protein>
<evidence type="ECO:0000256" key="5">
    <source>
        <dbReference type="ARBA" id="ARBA00012154"/>
    </source>
</evidence>
<name>A0A9D4V3T0_ADICA</name>
<comment type="catalytic activity">
    <reaction evidence="13">
        <text>shikimate + ATP = 3-phosphoshikimate + ADP + H(+)</text>
        <dbReference type="Rhea" id="RHEA:13121"/>
        <dbReference type="ChEBI" id="CHEBI:15378"/>
        <dbReference type="ChEBI" id="CHEBI:30616"/>
        <dbReference type="ChEBI" id="CHEBI:36208"/>
        <dbReference type="ChEBI" id="CHEBI:145989"/>
        <dbReference type="ChEBI" id="CHEBI:456216"/>
        <dbReference type="EC" id="2.7.1.71"/>
    </reaction>
</comment>
<dbReference type="EC" id="2.7.1.71" evidence="5"/>
<keyword evidence="15" id="KW-1185">Reference proteome</keyword>
<evidence type="ECO:0000256" key="3">
    <source>
        <dbReference type="ARBA" id="ARBA00004842"/>
    </source>
</evidence>
<comment type="function">
    <text evidence="1">Catalyzes the specific phosphorylation of the 3-hydroxyl group of shikimic acid using ATP as a cosubstrate.</text>
</comment>
<dbReference type="AlphaFoldDB" id="A0A9D4V3T0"/>
<dbReference type="PROSITE" id="PS01128">
    <property type="entry name" value="SHIKIMATE_KINASE"/>
    <property type="match status" value="1"/>
</dbReference>
<dbReference type="GO" id="GO:0008652">
    <property type="term" value="P:amino acid biosynthetic process"/>
    <property type="evidence" value="ECO:0007669"/>
    <property type="project" value="UniProtKB-KW"/>
</dbReference>
<keyword evidence="9" id="KW-0547">Nucleotide-binding</keyword>
<evidence type="ECO:0000256" key="7">
    <source>
        <dbReference type="ARBA" id="ARBA00022605"/>
    </source>
</evidence>
<evidence type="ECO:0000256" key="13">
    <source>
        <dbReference type="ARBA" id="ARBA00048567"/>
    </source>
</evidence>
<dbReference type="EMBL" id="JABFUD020000006">
    <property type="protein sequence ID" value="KAI5078447.1"/>
    <property type="molecule type" value="Genomic_DNA"/>
</dbReference>
<evidence type="ECO:0000256" key="1">
    <source>
        <dbReference type="ARBA" id="ARBA00002641"/>
    </source>
</evidence>
<comment type="similarity">
    <text evidence="4">Belongs to the shikimate kinase family.</text>
</comment>
<reference evidence="14" key="1">
    <citation type="submission" date="2021-01" db="EMBL/GenBank/DDBJ databases">
        <title>Adiantum capillus-veneris genome.</title>
        <authorList>
            <person name="Fang Y."/>
            <person name="Liao Q."/>
        </authorList>
    </citation>
    <scope>NUCLEOTIDE SEQUENCE</scope>
    <source>
        <strain evidence="14">H3</strain>
        <tissue evidence="14">Leaf</tissue>
    </source>
</reference>
<evidence type="ECO:0000256" key="2">
    <source>
        <dbReference type="ARBA" id="ARBA00004229"/>
    </source>
</evidence>
<evidence type="ECO:0000313" key="14">
    <source>
        <dbReference type="EMBL" id="KAI5078447.1"/>
    </source>
</evidence>
<sequence>METLQVKNVQIPSAHFRGSRTDWQQLSSSKNSLSLASVSKLQGSGRNILLSNNQNNHLLLSKDASVSTHRIRCCAAPAHPPLNGCLPATCSTSGSYKVHAEDMLLLKKRGADLVSDLRGTCIYLVGMMGSGKSTVGKVLADALEYQFVDSDKVIEEAAGGVSVAELFKQQDEMSFRCAETQALKQLSCSVHLVVATGGGIVIRPENWSYMRYGVSVYLDVPLESLAERVVAAGTHSRPLLGGETRGTSAYTQALERLSTIYENRASCYANADAKVSLQKLATSLGYQVGDLTPTLIAMQTLEEIKELLIHRKQREK</sequence>
<dbReference type="PRINTS" id="PR01100">
    <property type="entry name" value="SHIKIMTKNASE"/>
</dbReference>
<keyword evidence="6" id="KW-0934">Plastid</keyword>
<keyword evidence="10" id="KW-0418">Kinase</keyword>
<comment type="subcellular location">
    <subcellularLocation>
        <location evidence="2">Plastid</location>
        <location evidence="2">Chloroplast</location>
    </subcellularLocation>
</comment>
<keyword evidence="8" id="KW-0808">Transferase</keyword>
<keyword evidence="11" id="KW-0067">ATP-binding</keyword>
<dbReference type="GO" id="GO:0009507">
    <property type="term" value="C:chloroplast"/>
    <property type="evidence" value="ECO:0007669"/>
    <property type="project" value="UniProtKB-SubCell"/>
</dbReference>
<keyword evidence="6" id="KW-0150">Chloroplast</keyword>
<evidence type="ECO:0000256" key="4">
    <source>
        <dbReference type="ARBA" id="ARBA00006997"/>
    </source>
</evidence>
<dbReference type="InterPro" id="IPR027417">
    <property type="entry name" value="P-loop_NTPase"/>
</dbReference>
<evidence type="ECO:0000256" key="11">
    <source>
        <dbReference type="ARBA" id="ARBA00022840"/>
    </source>
</evidence>
<dbReference type="CDD" id="cd00464">
    <property type="entry name" value="SK"/>
    <property type="match status" value="1"/>
</dbReference>
<evidence type="ECO:0000313" key="15">
    <source>
        <dbReference type="Proteomes" id="UP000886520"/>
    </source>
</evidence>
<evidence type="ECO:0000256" key="12">
    <source>
        <dbReference type="ARBA" id="ARBA00023141"/>
    </source>
</evidence>
<dbReference type="SUPFAM" id="SSF52540">
    <property type="entry name" value="P-loop containing nucleoside triphosphate hydrolases"/>
    <property type="match status" value="1"/>
</dbReference>
<evidence type="ECO:0000256" key="10">
    <source>
        <dbReference type="ARBA" id="ARBA00022777"/>
    </source>
</evidence>
<dbReference type="GO" id="GO:0004765">
    <property type="term" value="F:shikimate kinase activity"/>
    <property type="evidence" value="ECO:0007669"/>
    <property type="project" value="UniProtKB-EC"/>
</dbReference>
<dbReference type="Pfam" id="PF01202">
    <property type="entry name" value="SKI"/>
    <property type="match status" value="1"/>
</dbReference>
<evidence type="ECO:0000256" key="6">
    <source>
        <dbReference type="ARBA" id="ARBA00022528"/>
    </source>
</evidence>